<dbReference type="SUPFAM" id="SSF81382">
    <property type="entry name" value="Skp1 dimerisation domain-like"/>
    <property type="match status" value="1"/>
</dbReference>
<reference evidence="5" key="1">
    <citation type="submission" date="2016-11" db="UniProtKB">
        <authorList>
            <consortium name="WormBaseParasite"/>
        </authorList>
    </citation>
    <scope>IDENTIFICATION</scope>
</reference>
<dbReference type="GO" id="GO:0006511">
    <property type="term" value="P:ubiquitin-dependent protein catabolic process"/>
    <property type="evidence" value="ECO:0007669"/>
    <property type="project" value="InterPro"/>
</dbReference>
<dbReference type="PANTHER" id="PTHR11165">
    <property type="entry name" value="SKP1"/>
    <property type="match status" value="1"/>
</dbReference>
<dbReference type="InterPro" id="IPR016897">
    <property type="entry name" value="SKP1"/>
</dbReference>
<organism evidence="4 5">
    <name type="scientific">Steinernema glaseri</name>
    <dbReference type="NCBI Taxonomy" id="37863"/>
    <lineage>
        <taxon>Eukaryota</taxon>
        <taxon>Metazoa</taxon>
        <taxon>Ecdysozoa</taxon>
        <taxon>Nematoda</taxon>
        <taxon>Chromadorea</taxon>
        <taxon>Rhabditida</taxon>
        <taxon>Tylenchina</taxon>
        <taxon>Panagrolaimomorpha</taxon>
        <taxon>Strongyloidoidea</taxon>
        <taxon>Steinernematidae</taxon>
        <taxon>Steinernema</taxon>
    </lineage>
</organism>
<evidence type="ECO:0000313" key="5">
    <source>
        <dbReference type="WBParaSite" id="L893_g10695.t1"/>
    </source>
</evidence>
<dbReference type="InterPro" id="IPR011333">
    <property type="entry name" value="SKP1/BTB/POZ_sf"/>
</dbReference>
<evidence type="ECO:0000256" key="2">
    <source>
        <dbReference type="ARBA" id="ARBA00022786"/>
    </source>
</evidence>
<evidence type="ECO:0000256" key="1">
    <source>
        <dbReference type="ARBA" id="ARBA00009993"/>
    </source>
</evidence>
<dbReference type="AlphaFoldDB" id="A0A1I7XXU8"/>
<dbReference type="SMART" id="SM00512">
    <property type="entry name" value="Skp1"/>
    <property type="match status" value="1"/>
</dbReference>
<accession>A0A1I7XXU8</accession>
<dbReference type="Gene3D" id="3.30.710.10">
    <property type="entry name" value="Potassium Channel Kv1.1, Chain A"/>
    <property type="match status" value="1"/>
</dbReference>
<protein>
    <submittedName>
        <fullName evidence="5">Skp1_POZ domain-containing protein</fullName>
    </submittedName>
</protein>
<keyword evidence="4" id="KW-1185">Reference proteome</keyword>
<name>A0A1I7XXU8_9BILA</name>
<dbReference type="WBParaSite" id="L893_g10695.t1">
    <property type="protein sequence ID" value="L893_g10695.t1"/>
    <property type="gene ID" value="L893_g10695"/>
</dbReference>
<dbReference type="Pfam" id="PF03931">
    <property type="entry name" value="Skp1_POZ"/>
    <property type="match status" value="1"/>
</dbReference>
<dbReference type="Proteomes" id="UP000095287">
    <property type="component" value="Unplaced"/>
</dbReference>
<dbReference type="InterPro" id="IPR001232">
    <property type="entry name" value="SKP1-like"/>
</dbReference>
<comment type="similarity">
    <text evidence="1">Belongs to the SKP1 family.</text>
</comment>
<keyword evidence="2" id="KW-0833">Ubl conjugation pathway</keyword>
<feature type="domain" description="SKP1 component POZ" evidence="3">
    <location>
        <begin position="6"/>
        <end position="65"/>
    </location>
</feature>
<evidence type="ECO:0000259" key="3">
    <source>
        <dbReference type="Pfam" id="PF03931"/>
    </source>
</evidence>
<dbReference type="InterPro" id="IPR036296">
    <property type="entry name" value="SKP1-like_dim_sf"/>
</dbReference>
<proteinExistence type="inferred from homology"/>
<sequence length="157" mass="18150">MTSQTLTVVSSDGVEFEIKMEDIQKVNLLQKMLSFNASFAESSIPLPDVKACVLDIIIQWLRLHEEEEPRTEEHRQTHRFLRNISQADLDLFDSLYPRWRLKVVIDAAYSLDIPDLIDTLLKYTANNLEGRTAEEMSAWLEIPLLKDEKKTAADDEQ</sequence>
<dbReference type="SUPFAM" id="SSF54695">
    <property type="entry name" value="POZ domain"/>
    <property type="match status" value="1"/>
</dbReference>
<evidence type="ECO:0000313" key="4">
    <source>
        <dbReference type="Proteomes" id="UP000095287"/>
    </source>
</evidence>
<dbReference type="InterPro" id="IPR016073">
    <property type="entry name" value="Skp1_comp_POZ"/>
</dbReference>